<feature type="domain" description="IrrE N-terminal-like" evidence="1">
    <location>
        <begin position="26"/>
        <end position="138"/>
    </location>
</feature>
<gene>
    <name evidence="2" type="ORF">C4N27_02690</name>
</gene>
<comment type="caution">
    <text evidence="2">The sequence shown here is derived from an EMBL/GenBank/DDBJ whole genome shotgun (WGS) entry which is preliminary data.</text>
</comment>
<evidence type="ECO:0000259" key="1">
    <source>
        <dbReference type="Pfam" id="PF06114"/>
    </source>
</evidence>
<reference evidence="2 3" key="1">
    <citation type="submission" date="2018-02" db="EMBL/GenBank/DDBJ databases">
        <title>Complete genome sequencing of Faecalibacterium prausnitzii strains isolated from the human gut.</title>
        <authorList>
            <person name="Fitzgerald B.C."/>
            <person name="Shkoporov A.N."/>
            <person name="Ross P.R."/>
            <person name="Hill C."/>
        </authorList>
    </citation>
    <scope>NUCLEOTIDE SEQUENCE [LARGE SCALE GENOMIC DNA]</scope>
    <source>
        <strain evidence="2 3">APC942/18-1</strain>
    </source>
</reference>
<evidence type="ECO:0000313" key="3">
    <source>
        <dbReference type="Proteomes" id="UP000250997"/>
    </source>
</evidence>
<dbReference type="AlphaFoldDB" id="A0AAX1QPH6"/>
<evidence type="ECO:0000313" key="2">
    <source>
        <dbReference type="EMBL" id="RAW53072.1"/>
    </source>
</evidence>
<organism evidence="2 3">
    <name type="scientific">Faecalibacterium prausnitzii</name>
    <dbReference type="NCBI Taxonomy" id="853"/>
    <lineage>
        <taxon>Bacteria</taxon>
        <taxon>Bacillati</taxon>
        <taxon>Bacillota</taxon>
        <taxon>Clostridia</taxon>
        <taxon>Eubacteriales</taxon>
        <taxon>Oscillospiraceae</taxon>
        <taxon>Faecalibacterium</taxon>
    </lineage>
</organism>
<name>A0AAX1QPH6_9FIRM</name>
<accession>A0AAX1QPH6</accession>
<dbReference type="RefSeq" id="WP_158394570.1">
    <property type="nucleotide sequence ID" value="NZ_CP026548.1"/>
</dbReference>
<dbReference type="Gene3D" id="1.10.10.2910">
    <property type="match status" value="1"/>
</dbReference>
<dbReference type="EMBL" id="PRLA01000001">
    <property type="protein sequence ID" value="RAW53072.1"/>
    <property type="molecule type" value="Genomic_DNA"/>
</dbReference>
<dbReference type="Pfam" id="PF06114">
    <property type="entry name" value="Peptidase_M78"/>
    <property type="match status" value="1"/>
</dbReference>
<proteinExistence type="predicted"/>
<dbReference type="InterPro" id="IPR010359">
    <property type="entry name" value="IrrE_HExxH"/>
</dbReference>
<protein>
    <submittedName>
        <fullName evidence="2">ImmA/IrrE family metallo-endopeptidase</fullName>
    </submittedName>
</protein>
<sequence>MISKQASTLPRRLLRRYGASDPFELADCLGITILECHDFKLQKGAFKVILNNCFIFINANLSTEMKKLVCAHELGHALLHRPLGKTDTGLMEFELFDITNTTEYEANLFAANLLLDEEEIDSLAREGFDIVQIAHNLGTNVNLPLLKLQQINSDNHLHLPDMPSRNFLGTISDDAGHL</sequence>
<dbReference type="Proteomes" id="UP000250997">
    <property type="component" value="Unassembled WGS sequence"/>
</dbReference>